<evidence type="ECO:0000313" key="7">
    <source>
        <dbReference type="Proteomes" id="UP000299084"/>
    </source>
</evidence>
<evidence type="ECO:0000256" key="2">
    <source>
        <dbReference type="ARBA" id="ARBA00038581"/>
    </source>
</evidence>
<accession>A0A5N4C6C3</accession>
<dbReference type="AlphaFoldDB" id="A0A5N4C6C3"/>
<feature type="region of interest" description="Disordered" evidence="4">
    <location>
        <begin position="260"/>
        <end position="329"/>
    </location>
</feature>
<dbReference type="Pfam" id="PF25372">
    <property type="entry name" value="DUF7885"/>
    <property type="match status" value="1"/>
</dbReference>
<dbReference type="STRING" id="9838.ENSCDRP00005020495"/>
<dbReference type="EMBL" id="JWIN03000034">
    <property type="protein sequence ID" value="KAB1254479.1"/>
    <property type="molecule type" value="Genomic_DNA"/>
</dbReference>
<dbReference type="InterPro" id="IPR006553">
    <property type="entry name" value="Leu-rich_rpt_Cys-con_subtyp"/>
</dbReference>
<keyword evidence="7" id="KW-1185">Reference proteome</keyword>
<dbReference type="PANTHER" id="PTHR13318">
    <property type="entry name" value="PARTNER OF PAIRED, ISOFORM B-RELATED"/>
    <property type="match status" value="1"/>
</dbReference>
<name>A0A5N4C6C3_CAMDR</name>
<dbReference type="SMART" id="SM00367">
    <property type="entry name" value="LRR_CC"/>
    <property type="match status" value="5"/>
</dbReference>
<dbReference type="GO" id="GO:0019005">
    <property type="term" value="C:SCF ubiquitin ligase complex"/>
    <property type="evidence" value="ECO:0007669"/>
    <property type="project" value="TreeGrafter"/>
</dbReference>
<protein>
    <recommendedName>
        <fullName evidence="3">Protein AMN1 homolog</fullName>
    </recommendedName>
</protein>
<feature type="non-terminal residue" evidence="6">
    <location>
        <position position="1"/>
    </location>
</feature>
<dbReference type="Gene3D" id="3.80.10.10">
    <property type="entry name" value="Ribonuclease Inhibitor"/>
    <property type="match status" value="1"/>
</dbReference>
<organism evidence="6 7">
    <name type="scientific">Camelus dromedarius</name>
    <name type="common">Dromedary</name>
    <name type="synonym">Arabian camel</name>
    <dbReference type="NCBI Taxonomy" id="9838"/>
    <lineage>
        <taxon>Eukaryota</taxon>
        <taxon>Metazoa</taxon>
        <taxon>Chordata</taxon>
        <taxon>Craniata</taxon>
        <taxon>Vertebrata</taxon>
        <taxon>Euteleostomi</taxon>
        <taxon>Mammalia</taxon>
        <taxon>Eutheria</taxon>
        <taxon>Laurasiatheria</taxon>
        <taxon>Artiodactyla</taxon>
        <taxon>Tylopoda</taxon>
        <taxon>Camelidae</taxon>
        <taxon>Camelus</taxon>
    </lineage>
</organism>
<comment type="caution">
    <text evidence="6">The sequence shown here is derived from an EMBL/GenBank/DDBJ whole genome shotgun (WGS) entry which is preliminary data.</text>
</comment>
<proteinExistence type="inferred from homology"/>
<gene>
    <name evidence="6" type="ORF">Cadr_000029095</name>
</gene>
<dbReference type="InterPro" id="IPR032675">
    <property type="entry name" value="LRR_dom_sf"/>
</dbReference>
<dbReference type="InterPro" id="IPR057207">
    <property type="entry name" value="FBXL15_LRR"/>
</dbReference>
<reference evidence="6 7" key="1">
    <citation type="journal article" date="2019" name="Mol. Ecol. Resour.">
        <title>Improving Illumina assemblies with Hi-C and long reads: an example with the North African dromedary.</title>
        <authorList>
            <person name="Elbers J.P."/>
            <person name="Rogers M.F."/>
            <person name="Perelman P.L."/>
            <person name="Proskuryakova A.A."/>
            <person name="Serdyukova N.A."/>
            <person name="Johnson W.E."/>
            <person name="Horin P."/>
            <person name="Corander J."/>
            <person name="Murphy D."/>
            <person name="Burger P.A."/>
        </authorList>
    </citation>
    <scope>NUCLEOTIDE SEQUENCE [LARGE SCALE GENOMIC DNA]</scope>
    <source>
        <strain evidence="6">Drom800</strain>
        <tissue evidence="6">Blood</tissue>
    </source>
</reference>
<feature type="domain" description="F-box/LRR-repeat protein 15-like leucin rich repeat" evidence="5">
    <location>
        <begin position="74"/>
        <end position="248"/>
    </location>
</feature>
<evidence type="ECO:0000256" key="3">
    <source>
        <dbReference type="ARBA" id="ARBA00039628"/>
    </source>
</evidence>
<feature type="compositionally biased region" description="Acidic residues" evidence="4">
    <location>
        <begin position="271"/>
        <end position="281"/>
    </location>
</feature>
<evidence type="ECO:0000256" key="1">
    <source>
        <dbReference type="ARBA" id="ARBA00038257"/>
    </source>
</evidence>
<sequence length="347" mass="36485">CLWCFMKNISRYITDIKPLPPNIKDRLIKIMSVQGQITDSNISEVRPYANNYCEAGIFYRLDMILHPEVQSLDLRSCDVSDTALLHLCNCRKLKKLNLNASKGNRISVTSKGVFINRIKAVASSCSYLHEASLKRCCKVTDEGVLALALNCRLLKIIDLGGCLCITDVSLQALGENCAFLQCVDFSATQVSDNGVVALVSGPCAKKLEEIHMGHCVNLTDEAVEAVLTCCPQICILLFHGCPLITAHSKGPVIVSHEDCGDDGGGGGGGGDDGDDGDDGGDGGDGGGGGDGDDGDDGDDGGGGGDGKCSVNVHHNEDDDGGSGSGHDIKQDALCSQVCNTTSIRYAK</sequence>
<feature type="compositionally biased region" description="Acidic residues" evidence="4">
    <location>
        <begin position="290"/>
        <end position="299"/>
    </location>
</feature>
<dbReference type="PANTHER" id="PTHR13318:SF254">
    <property type="entry name" value="PROTEIN AMN1 HOMOLOG"/>
    <property type="match status" value="1"/>
</dbReference>
<comment type="similarity">
    <text evidence="1">Belongs to the AMN1 family.</text>
</comment>
<comment type="subunit">
    <text evidence="2">Interacts with TASOR.</text>
</comment>
<evidence type="ECO:0000313" key="6">
    <source>
        <dbReference type="EMBL" id="KAB1254479.1"/>
    </source>
</evidence>
<dbReference type="GO" id="GO:0031146">
    <property type="term" value="P:SCF-dependent proteasomal ubiquitin-dependent protein catabolic process"/>
    <property type="evidence" value="ECO:0007669"/>
    <property type="project" value="TreeGrafter"/>
</dbReference>
<dbReference type="SUPFAM" id="SSF52047">
    <property type="entry name" value="RNI-like"/>
    <property type="match status" value="1"/>
</dbReference>
<dbReference type="Proteomes" id="UP000299084">
    <property type="component" value="Unassembled WGS sequence"/>
</dbReference>
<evidence type="ECO:0000259" key="5">
    <source>
        <dbReference type="Pfam" id="PF25372"/>
    </source>
</evidence>
<evidence type="ECO:0000256" key="4">
    <source>
        <dbReference type="SAM" id="MobiDB-lite"/>
    </source>
</evidence>